<reference evidence="2" key="2">
    <citation type="submission" date="2020-11" db="EMBL/GenBank/DDBJ databases">
        <authorList>
            <consortium name="DOE Joint Genome Institute"/>
            <person name="Kuo A."/>
            <person name="Miyauchi S."/>
            <person name="Kiss E."/>
            <person name="Drula E."/>
            <person name="Kohler A."/>
            <person name="Sanchez-Garcia M."/>
            <person name="Andreopoulos B."/>
            <person name="Barry K.W."/>
            <person name="Bonito G."/>
            <person name="Buee M."/>
            <person name="Carver A."/>
            <person name="Chen C."/>
            <person name="Cichocki N."/>
            <person name="Clum A."/>
            <person name="Culley D."/>
            <person name="Crous P.W."/>
            <person name="Fauchery L."/>
            <person name="Girlanda M."/>
            <person name="Hayes R."/>
            <person name="Keri Z."/>
            <person name="Labutti K."/>
            <person name="Lipzen A."/>
            <person name="Lombard V."/>
            <person name="Magnuson J."/>
            <person name="Maillard F."/>
            <person name="Morin E."/>
            <person name="Murat C."/>
            <person name="Nolan M."/>
            <person name="Ohm R."/>
            <person name="Pangilinan J."/>
            <person name="Pereira M."/>
            <person name="Perotto S."/>
            <person name="Peter M."/>
            <person name="Riley R."/>
            <person name="Sitrit Y."/>
            <person name="Stielow B."/>
            <person name="Szollosi G."/>
            <person name="Zifcakova L."/>
            <person name="Stursova M."/>
            <person name="Spatafora J.W."/>
            <person name="Tedersoo L."/>
            <person name="Vaario L.-M."/>
            <person name="Yamada A."/>
            <person name="Yan M."/>
            <person name="Wang P."/>
            <person name="Xu J."/>
            <person name="Bruns T."/>
            <person name="Baldrian P."/>
            <person name="Vilgalys R."/>
            <person name="Henrissat B."/>
            <person name="Grigoriev I.V."/>
            <person name="Hibbett D."/>
            <person name="Nagy L.G."/>
            <person name="Martin F.M."/>
        </authorList>
    </citation>
    <scope>NUCLEOTIDE SEQUENCE</scope>
    <source>
        <strain evidence="2">UH-Tt-Lm1</strain>
    </source>
</reference>
<feature type="region of interest" description="Disordered" evidence="1">
    <location>
        <begin position="338"/>
        <end position="375"/>
    </location>
</feature>
<reference evidence="2" key="1">
    <citation type="journal article" date="2020" name="Nat. Commun.">
        <title>Large-scale genome sequencing of mycorrhizal fungi provides insights into the early evolution of symbiotic traits.</title>
        <authorList>
            <person name="Miyauchi S."/>
            <person name="Kiss E."/>
            <person name="Kuo A."/>
            <person name="Drula E."/>
            <person name="Kohler A."/>
            <person name="Sanchez-Garcia M."/>
            <person name="Morin E."/>
            <person name="Andreopoulos B."/>
            <person name="Barry K.W."/>
            <person name="Bonito G."/>
            <person name="Buee M."/>
            <person name="Carver A."/>
            <person name="Chen C."/>
            <person name="Cichocki N."/>
            <person name="Clum A."/>
            <person name="Culley D."/>
            <person name="Crous P.W."/>
            <person name="Fauchery L."/>
            <person name="Girlanda M."/>
            <person name="Hayes R.D."/>
            <person name="Keri Z."/>
            <person name="LaButti K."/>
            <person name="Lipzen A."/>
            <person name="Lombard V."/>
            <person name="Magnuson J."/>
            <person name="Maillard F."/>
            <person name="Murat C."/>
            <person name="Nolan M."/>
            <person name="Ohm R.A."/>
            <person name="Pangilinan J."/>
            <person name="Pereira M.F."/>
            <person name="Perotto S."/>
            <person name="Peter M."/>
            <person name="Pfister S."/>
            <person name="Riley R."/>
            <person name="Sitrit Y."/>
            <person name="Stielow J.B."/>
            <person name="Szollosi G."/>
            <person name="Zifcakova L."/>
            <person name="Stursova M."/>
            <person name="Spatafora J.W."/>
            <person name="Tedersoo L."/>
            <person name="Vaario L.M."/>
            <person name="Yamada A."/>
            <person name="Yan M."/>
            <person name="Wang P."/>
            <person name="Xu J."/>
            <person name="Bruns T."/>
            <person name="Baldrian P."/>
            <person name="Vilgalys R."/>
            <person name="Dunand C."/>
            <person name="Henrissat B."/>
            <person name="Grigoriev I.V."/>
            <person name="Hibbett D."/>
            <person name="Nagy L.G."/>
            <person name="Martin F.M."/>
        </authorList>
    </citation>
    <scope>NUCLEOTIDE SEQUENCE</scope>
    <source>
        <strain evidence="2">UH-Tt-Lm1</strain>
    </source>
</reference>
<evidence type="ECO:0000313" key="3">
    <source>
        <dbReference type="Proteomes" id="UP000736335"/>
    </source>
</evidence>
<dbReference type="AlphaFoldDB" id="A0A9P6L7P2"/>
<name>A0A9P6L7P2_9AGAM</name>
<dbReference type="InterPro" id="IPR046521">
    <property type="entry name" value="DUF6698"/>
</dbReference>
<keyword evidence="3" id="KW-1185">Reference proteome</keyword>
<evidence type="ECO:0000313" key="2">
    <source>
        <dbReference type="EMBL" id="KAF9786249.1"/>
    </source>
</evidence>
<gene>
    <name evidence="2" type="ORF">BJ322DRAFT_1108110</name>
</gene>
<dbReference type="OrthoDB" id="3220614at2759"/>
<feature type="compositionally biased region" description="Basic and acidic residues" evidence="1">
    <location>
        <begin position="357"/>
        <end position="368"/>
    </location>
</feature>
<organism evidence="2 3">
    <name type="scientific">Thelephora terrestris</name>
    <dbReference type="NCBI Taxonomy" id="56493"/>
    <lineage>
        <taxon>Eukaryota</taxon>
        <taxon>Fungi</taxon>
        <taxon>Dikarya</taxon>
        <taxon>Basidiomycota</taxon>
        <taxon>Agaricomycotina</taxon>
        <taxon>Agaricomycetes</taxon>
        <taxon>Thelephorales</taxon>
        <taxon>Thelephoraceae</taxon>
        <taxon>Thelephora</taxon>
    </lineage>
</organism>
<feature type="region of interest" description="Disordered" evidence="1">
    <location>
        <begin position="1"/>
        <end position="28"/>
    </location>
</feature>
<accession>A0A9P6L7P2</accession>
<dbReference type="EMBL" id="WIUZ02000006">
    <property type="protein sequence ID" value="KAF9786249.1"/>
    <property type="molecule type" value="Genomic_DNA"/>
</dbReference>
<proteinExistence type="predicted"/>
<comment type="caution">
    <text evidence="2">The sequence shown here is derived from an EMBL/GenBank/DDBJ whole genome shotgun (WGS) entry which is preliminary data.</text>
</comment>
<protein>
    <submittedName>
        <fullName evidence="2">Uncharacterized protein</fullName>
    </submittedName>
</protein>
<evidence type="ECO:0000256" key="1">
    <source>
        <dbReference type="SAM" id="MobiDB-lite"/>
    </source>
</evidence>
<dbReference type="Proteomes" id="UP000736335">
    <property type="component" value="Unassembled WGS sequence"/>
</dbReference>
<dbReference type="Pfam" id="PF20414">
    <property type="entry name" value="DUF6698"/>
    <property type="match status" value="1"/>
</dbReference>
<sequence>MAAATGPTLPAENEPQSEPTLTRKENQEIKDGARWLRRVTNPFVDFYVILAIGATGSSTAAGVARQHEDSQTRDHAKDLTPIQRKIYAEDFDSITSHLPFLKNRLESDVPTKFLRKVIIRAQSTASQGRQSDTKSIKQTIVTLLPLPLDQTGIRPVNIVNPGTSKAWRGWQNLTTARLLCPADHLAEFDTDPETARAKLRDGKLSLVDTKGDPKLPAFLYDEEVMDGSLVKGLFRGQLLLKVYKLIFIAPSAATGAKASLKRGNARIHGMEKVIPSTICYTAIQVYVALCCCREWKEEWKGIKFARLYMLLREQFAYPDDPWHSETLNWWNEQVFGASDGTDEDIPETARDAGGPSTRERGDYEREQRMQAAAGN</sequence>